<protein>
    <recommendedName>
        <fullName evidence="1">D,D-heptose 1,7-bisphosphate phosphatase</fullName>
        <ecNumber evidence="1">3.1.3.-</ecNumber>
    </recommendedName>
</protein>
<keyword evidence="1" id="KW-0119">Carbohydrate metabolism</keyword>
<dbReference type="RefSeq" id="WP_344915385.1">
    <property type="nucleotide sequence ID" value="NZ_BAAAYO010000014.1"/>
</dbReference>
<sequence>MQGVQAVFMDRDGTIGGDGHFIHPRDFELFPFSLEAIRLLKQNGIPVFALTNQHRIARGEAVEQEFVDQFASYGFDSSYICPHSSGAGCECHKPQPGLLRKAAQEHGLDLTRCAVIGDVGSTDMLAAHAVGAVKILVLTGWGSDSLHVYRDKWADAEPDFVAANVLEAAQWLLGQVDKDVP</sequence>
<organism evidence="2 3">
    <name type="scientific">Paenibacillus hodogayensis</name>
    <dbReference type="NCBI Taxonomy" id="279208"/>
    <lineage>
        <taxon>Bacteria</taxon>
        <taxon>Bacillati</taxon>
        <taxon>Bacillota</taxon>
        <taxon>Bacilli</taxon>
        <taxon>Bacillales</taxon>
        <taxon>Paenibacillaceae</taxon>
        <taxon>Paenibacillus</taxon>
    </lineage>
</organism>
<gene>
    <name evidence="2" type="ORF">ACFFNY_19640</name>
</gene>
<dbReference type="InterPro" id="IPR036412">
    <property type="entry name" value="HAD-like_sf"/>
</dbReference>
<comment type="caution">
    <text evidence="2">The sequence shown here is derived from an EMBL/GenBank/DDBJ whole genome shotgun (WGS) entry which is preliminary data.</text>
</comment>
<comment type="similarity">
    <text evidence="1">Belongs to the gmhB family.</text>
</comment>
<name>A0ABV5W024_9BACL</name>
<proteinExistence type="inferred from homology"/>
<dbReference type="InterPro" id="IPR006549">
    <property type="entry name" value="HAD-SF_hydro_IIIA"/>
</dbReference>
<keyword evidence="1 2" id="KW-0378">Hydrolase</keyword>
<dbReference type="PIRSF" id="PIRSF004682">
    <property type="entry name" value="GmhB"/>
    <property type="match status" value="1"/>
</dbReference>
<dbReference type="InterPro" id="IPR004446">
    <property type="entry name" value="Heptose_bisP_phosphatase"/>
</dbReference>
<evidence type="ECO:0000313" key="2">
    <source>
        <dbReference type="EMBL" id="MFB9753787.1"/>
    </source>
</evidence>
<dbReference type="EMBL" id="JBHMAG010000013">
    <property type="protein sequence ID" value="MFB9753787.1"/>
    <property type="molecule type" value="Genomic_DNA"/>
</dbReference>
<dbReference type="Pfam" id="PF13242">
    <property type="entry name" value="Hydrolase_like"/>
    <property type="match status" value="1"/>
</dbReference>
<dbReference type="NCBIfam" id="TIGR01662">
    <property type="entry name" value="HAD-SF-IIIA"/>
    <property type="match status" value="1"/>
</dbReference>
<dbReference type="NCBIfam" id="NF005264">
    <property type="entry name" value="PRK06769.1"/>
    <property type="match status" value="1"/>
</dbReference>
<evidence type="ECO:0000313" key="3">
    <source>
        <dbReference type="Proteomes" id="UP001589619"/>
    </source>
</evidence>
<comment type="subcellular location">
    <subcellularLocation>
        <location evidence="1">Cytoplasm</location>
    </subcellularLocation>
</comment>
<dbReference type="InterPro" id="IPR023214">
    <property type="entry name" value="HAD_sf"/>
</dbReference>
<evidence type="ECO:0000256" key="1">
    <source>
        <dbReference type="PIRNR" id="PIRNR004682"/>
    </source>
</evidence>
<dbReference type="Proteomes" id="UP001589619">
    <property type="component" value="Unassembled WGS sequence"/>
</dbReference>
<dbReference type="GO" id="GO:0016787">
    <property type="term" value="F:hydrolase activity"/>
    <property type="evidence" value="ECO:0007669"/>
    <property type="project" value="UniProtKB-KW"/>
</dbReference>
<dbReference type="PANTHER" id="PTHR42891:SF1">
    <property type="entry name" value="D-GLYCERO-BETA-D-MANNO-HEPTOSE-1,7-BISPHOSPHATE 7-PHOSPHATASE"/>
    <property type="match status" value="1"/>
</dbReference>
<dbReference type="Gene3D" id="3.40.50.1000">
    <property type="entry name" value="HAD superfamily/HAD-like"/>
    <property type="match status" value="1"/>
</dbReference>
<dbReference type="EC" id="3.1.3.-" evidence="1"/>
<keyword evidence="3" id="KW-1185">Reference proteome</keyword>
<reference evidence="2 3" key="1">
    <citation type="submission" date="2024-09" db="EMBL/GenBank/DDBJ databases">
        <authorList>
            <person name="Sun Q."/>
            <person name="Mori K."/>
        </authorList>
    </citation>
    <scope>NUCLEOTIDE SEQUENCE [LARGE SCALE GENOMIC DNA]</scope>
    <source>
        <strain evidence="2 3">JCM 12520</strain>
    </source>
</reference>
<accession>A0ABV5W024</accession>
<dbReference type="SUPFAM" id="SSF56784">
    <property type="entry name" value="HAD-like"/>
    <property type="match status" value="1"/>
</dbReference>
<dbReference type="PANTHER" id="PTHR42891">
    <property type="entry name" value="D-GLYCERO-BETA-D-MANNO-HEPTOSE-1,7-BISPHOSPHATE 7-PHOSPHATASE"/>
    <property type="match status" value="1"/>
</dbReference>
<keyword evidence="1" id="KW-0963">Cytoplasm</keyword>